<organism evidence="4 5">
    <name type="scientific">Mycobacterium kansasii</name>
    <dbReference type="NCBI Taxonomy" id="1768"/>
    <lineage>
        <taxon>Bacteria</taxon>
        <taxon>Bacillati</taxon>
        <taxon>Actinomycetota</taxon>
        <taxon>Actinomycetes</taxon>
        <taxon>Mycobacteriales</taxon>
        <taxon>Mycobacteriaceae</taxon>
        <taxon>Mycobacterium</taxon>
    </lineage>
</organism>
<dbReference type="EMBL" id="MVBM01000013">
    <property type="protein sequence ID" value="OOK64181.1"/>
    <property type="molecule type" value="Genomic_DNA"/>
</dbReference>
<keyword evidence="2" id="KW-0732">Signal</keyword>
<comment type="caution">
    <text evidence="4">The sequence shown here is derived from an EMBL/GenBank/DDBJ whole genome shotgun (WGS) entry which is preliminary data.</text>
</comment>
<dbReference type="AlphaFoldDB" id="A0A1V3XG90"/>
<evidence type="ECO:0000313" key="5">
    <source>
        <dbReference type="Proteomes" id="UP000188532"/>
    </source>
</evidence>
<feature type="chain" id="PRO_5010667488" evidence="2">
    <location>
        <begin position="25"/>
        <end position="55"/>
    </location>
</feature>
<evidence type="ECO:0000313" key="3">
    <source>
        <dbReference type="EMBL" id="OOK64181.1"/>
    </source>
</evidence>
<dbReference type="Proteomes" id="UP000188532">
    <property type="component" value="Unassembled WGS sequence"/>
</dbReference>
<evidence type="ECO:0000313" key="4">
    <source>
        <dbReference type="EMBL" id="OOK77806.1"/>
    </source>
</evidence>
<feature type="signal peptide" evidence="2">
    <location>
        <begin position="1"/>
        <end position="24"/>
    </location>
</feature>
<protein>
    <submittedName>
        <fullName evidence="4">Uncharacterized protein</fullName>
    </submittedName>
</protein>
<feature type="region of interest" description="Disordered" evidence="1">
    <location>
        <begin position="32"/>
        <end position="55"/>
    </location>
</feature>
<proteinExistence type="predicted"/>
<dbReference type="EMBL" id="MVBN01000003">
    <property type="protein sequence ID" value="OOK77806.1"/>
    <property type="molecule type" value="Genomic_DNA"/>
</dbReference>
<reference evidence="5 6" key="1">
    <citation type="submission" date="2017-02" db="EMBL/GenBank/DDBJ databases">
        <title>Complete genome sequences of Mycobacterium kansasii strains isolated from rhesus macaques.</title>
        <authorList>
            <person name="Panda A."/>
            <person name="Nagaraj S."/>
            <person name="Zhao X."/>
            <person name="Tettelin H."/>
            <person name="Detolla L.J."/>
        </authorList>
    </citation>
    <scope>NUCLEOTIDE SEQUENCE [LARGE SCALE GENOMIC DNA]</scope>
    <source>
        <strain evidence="4 5">11-3469</strain>
        <strain evidence="3 6">11-3813</strain>
    </source>
</reference>
<sequence length="55" mass="5248">MIRAVLVAAASAAAAVAAPPVASADPVVDLMGRLPPGDSKSSCHSVDGPLADPGP</sequence>
<dbReference type="Proteomes" id="UP000189229">
    <property type="component" value="Unassembled WGS sequence"/>
</dbReference>
<gene>
    <name evidence="4" type="ORF">BZL29_3545</name>
    <name evidence="3" type="ORF">BZL30_9206</name>
</gene>
<name>A0A1V3XG90_MYCKA</name>
<evidence type="ECO:0000313" key="6">
    <source>
        <dbReference type="Proteomes" id="UP000189229"/>
    </source>
</evidence>
<evidence type="ECO:0000256" key="2">
    <source>
        <dbReference type="SAM" id="SignalP"/>
    </source>
</evidence>
<accession>A0A1V3XG90</accession>
<evidence type="ECO:0000256" key="1">
    <source>
        <dbReference type="SAM" id="MobiDB-lite"/>
    </source>
</evidence>